<dbReference type="EMBL" id="KB320505">
    <property type="protein sequence ID" value="ELW70150.1"/>
    <property type="molecule type" value="Genomic_DNA"/>
</dbReference>
<keyword evidence="3" id="KW-1185">Reference proteome</keyword>
<feature type="compositionally biased region" description="Acidic residues" evidence="1">
    <location>
        <begin position="21"/>
        <end position="53"/>
    </location>
</feature>
<accession>L9L4P1</accession>
<name>L9L4P1_TUPCH</name>
<reference evidence="3" key="2">
    <citation type="journal article" date="2013" name="Nat. Commun.">
        <title>Genome of the Chinese tree shrew.</title>
        <authorList>
            <person name="Fan Y."/>
            <person name="Huang Z.Y."/>
            <person name="Cao C.C."/>
            <person name="Chen C.S."/>
            <person name="Chen Y.X."/>
            <person name="Fan D.D."/>
            <person name="He J."/>
            <person name="Hou H.L."/>
            <person name="Hu L."/>
            <person name="Hu X.T."/>
            <person name="Jiang X.T."/>
            <person name="Lai R."/>
            <person name="Lang Y.S."/>
            <person name="Liang B."/>
            <person name="Liao S.G."/>
            <person name="Mu D."/>
            <person name="Ma Y.Y."/>
            <person name="Niu Y.Y."/>
            <person name="Sun X.Q."/>
            <person name="Xia J.Q."/>
            <person name="Xiao J."/>
            <person name="Xiong Z.Q."/>
            <person name="Xu L."/>
            <person name="Yang L."/>
            <person name="Zhang Y."/>
            <person name="Zhao W."/>
            <person name="Zhao X.D."/>
            <person name="Zheng Y.T."/>
            <person name="Zhou J.M."/>
            <person name="Zhu Y.B."/>
            <person name="Zhang G.J."/>
            <person name="Wang J."/>
            <person name="Yao Y.G."/>
        </authorList>
    </citation>
    <scope>NUCLEOTIDE SEQUENCE [LARGE SCALE GENOMIC DNA]</scope>
</reference>
<proteinExistence type="predicted"/>
<sequence>MEETPPLTGTLGGKREQEAEKEVDEEGEEGGEEEEEGEGDGEGEDRDEDEEAEAATGKWTAEATEDEEDTKDQQGRPDSKKRKGSLSMLLLCLIHPAWTPLVSPGAHRTASRIRTVEWVSAEQRWQGAELVGSPDDQLSSQHLPKLLSSPDHSRYPCS</sequence>
<dbReference type="InParanoid" id="L9L4P1"/>
<evidence type="ECO:0000313" key="3">
    <source>
        <dbReference type="Proteomes" id="UP000011518"/>
    </source>
</evidence>
<evidence type="ECO:0000313" key="2">
    <source>
        <dbReference type="EMBL" id="ELW70150.1"/>
    </source>
</evidence>
<evidence type="ECO:0000256" key="1">
    <source>
        <dbReference type="SAM" id="MobiDB-lite"/>
    </source>
</evidence>
<reference evidence="3" key="1">
    <citation type="submission" date="2012-07" db="EMBL/GenBank/DDBJ databases">
        <title>Genome of the Chinese tree shrew, a rising model animal genetically related to primates.</title>
        <authorList>
            <person name="Zhang G."/>
            <person name="Fan Y."/>
            <person name="Yao Y."/>
            <person name="Huang Z."/>
        </authorList>
    </citation>
    <scope>NUCLEOTIDE SEQUENCE [LARGE SCALE GENOMIC DNA]</scope>
</reference>
<protein>
    <submittedName>
        <fullName evidence="2">Uncharacterized protein</fullName>
    </submittedName>
</protein>
<feature type="region of interest" description="Disordered" evidence="1">
    <location>
        <begin position="1"/>
        <end position="83"/>
    </location>
</feature>
<feature type="region of interest" description="Disordered" evidence="1">
    <location>
        <begin position="129"/>
        <end position="158"/>
    </location>
</feature>
<dbReference type="Proteomes" id="UP000011518">
    <property type="component" value="Unassembled WGS sequence"/>
</dbReference>
<dbReference type="AlphaFoldDB" id="L9L4P1"/>
<organism evidence="2 3">
    <name type="scientific">Tupaia chinensis</name>
    <name type="common">Chinese tree shrew</name>
    <name type="synonym">Tupaia belangeri chinensis</name>
    <dbReference type="NCBI Taxonomy" id="246437"/>
    <lineage>
        <taxon>Eukaryota</taxon>
        <taxon>Metazoa</taxon>
        <taxon>Chordata</taxon>
        <taxon>Craniata</taxon>
        <taxon>Vertebrata</taxon>
        <taxon>Euteleostomi</taxon>
        <taxon>Mammalia</taxon>
        <taxon>Eutheria</taxon>
        <taxon>Euarchontoglires</taxon>
        <taxon>Scandentia</taxon>
        <taxon>Tupaiidae</taxon>
        <taxon>Tupaia</taxon>
    </lineage>
</organism>
<gene>
    <name evidence="2" type="ORF">TREES_T100020299</name>
</gene>